<comment type="caution">
    <text evidence="2">The sequence shown here is derived from an EMBL/GenBank/DDBJ whole genome shotgun (WGS) entry which is preliminary data.</text>
</comment>
<dbReference type="InterPro" id="IPR011335">
    <property type="entry name" value="Restrct_endonuc-II-like"/>
</dbReference>
<feature type="domain" description="Restriction endonuclease type II-like" evidence="1">
    <location>
        <begin position="147"/>
        <end position="221"/>
    </location>
</feature>
<dbReference type="RefSeq" id="WP_376878781.1">
    <property type="nucleotide sequence ID" value="NZ_JBHUHP010000016.1"/>
</dbReference>
<dbReference type="GO" id="GO:0004519">
    <property type="term" value="F:endonuclease activity"/>
    <property type="evidence" value="ECO:0007669"/>
    <property type="project" value="UniProtKB-KW"/>
</dbReference>
<dbReference type="InterPro" id="IPR049468">
    <property type="entry name" value="Restrct_endonuc-II-like_dom"/>
</dbReference>
<protein>
    <submittedName>
        <fullName evidence="2">Endonuclease domain-containing protein</fullName>
    </submittedName>
</protein>
<reference evidence="3" key="1">
    <citation type="journal article" date="2019" name="Int. J. Syst. Evol. Microbiol.">
        <title>The Global Catalogue of Microorganisms (GCM) 10K type strain sequencing project: providing services to taxonomists for standard genome sequencing and annotation.</title>
        <authorList>
            <consortium name="The Broad Institute Genomics Platform"/>
            <consortium name="The Broad Institute Genome Sequencing Center for Infectious Disease"/>
            <person name="Wu L."/>
            <person name="Ma J."/>
        </authorList>
    </citation>
    <scope>NUCLEOTIDE SEQUENCE [LARGE SCALE GENOMIC DNA]</scope>
    <source>
        <strain evidence="3">JCM 3338</strain>
    </source>
</reference>
<dbReference type="Proteomes" id="UP001597402">
    <property type="component" value="Unassembled WGS sequence"/>
</dbReference>
<dbReference type="Pfam" id="PF18741">
    <property type="entry name" value="MTES_1575"/>
    <property type="match status" value="1"/>
</dbReference>
<dbReference type="Gene3D" id="3.40.960.10">
    <property type="entry name" value="VSR Endonuclease"/>
    <property type="match status" value="1"/>
</dbReference>
<proteinExistence type="predicted"/>
<keyword evidence="2" id="KW-0378">Hydrolase</keyword>
<evidence type="ECO:0000313" key="2">
    <source>
        <dbReference type="EMBL" id="MFD2093109.1"/>
    </source>
</evidence>
<gene>
    <name evidence="2" type="ORF">ACFSHS_16170</name>
</gene>
<evidence type="ECO:0000313" key="3">
    <source>
        <dbReference type="Proteomes" id="UP001597402"/>
    </source>
</evidence>
<keyword evidence="3" id="KW-1185">Reference proteome</keyword>
<name>A0ABW4XFW1_9ACTN</name>
<keyword evidence="2" id="KW-0255">Endonuclease</keyword>
<accession>A0ABW4XFW1</accession>
<dbReference type="EMBL" id="JBHUHP010000016">
    <property type="protein sequence ID" value="MFD2093109.1"/>
    <property type="molecule type" value="Genomic_DNA"/>
</dbReference>
<dbReference type="SUPFAM" id="SSF52980">
    <property type="entry name" value="Restriction endonuclease-like"/>
    <property type="match status" value="1"/>
</dbReference>
<evidence type="ECO:0000259" key="1">
    <source>
        <dbReference type="Pfam" id="PF18741"/>
    </source>
</evidence>
<organism evidence="2 3">
    <name type="scientific">Blastococcus deserti</name>
    <dbReference type="NCBI Taxonomy" id="2259033"/>
    <lineage>
        <taxon>Bacteria</taxon>
        <taxon>Bacillati</taxon>
        <taxon>Actinomycetota</taxon>
        <taxon>Actinomycetes</taxon>
        <taxon>Geodermatophilales</taxon>
        <taxon>Geodermatophilaceae</taxon>
        <taxon>Blastococcus</taxon>
    </lineage>
</organism>
<keyword evidence="2" id="KW-0540">Nuclease</keyword>
<sequence length="236" mass="25899">MSHRSALALWDLAPPGGPIHLSVEHTRSGRGTAGVVLHRTRALADTLRRVDGLPVSCVERAVVDTWGAPGGLSRAEVRAAAIEAVRRRLCLPRQLSAEVERRPCLRSRGALGQLVGLLADGCRSELEIWGCLNVLRGPGMPAFTLQHRVEVAGERFILDAACEQVLLAVEMDGAAWHGSRSQREKDIRRDALLATIGWQTLRFGHRRLTSAPDGCRRDIRSAYTARRRLMGLDGVR</sequence>